<sequence length="200" mass="22141">MKVLSLVSIMGLMMLTAASPSAAEENSFYVTPYIGYSFSESVTDENGTKVRIKNDPHVALALETDMDQGRVGLFLSHQPSEVKGIQGDGSLTYVHFQSAMRYQSSPRVDALFGLSLGTTLSQVDWIDEDLLFSAGVFTGAEYKLSHNMRLVFEARWLASRVDGQSKSSCQLQSSGENCQIRLDSEWLSQWQTNLGLTFSF</sequence>
<dbReference type="Proteomes" id="UP001057998">
    <property type="component" value="Chromosome 1"/>
</dbReference>
<evidence type="ECO:0000256" key="1">
    <source>
        <dbReference type="SAM" id="SignalP"/>
    </source>
</evidence>
<dbReference type="InterPro" id="IPR011250">
    <property type="entry name" value="OMP/PagP_B-barrel"/>
</dbReference>
<evidence type="ECO:0000313" key="2">
    <source>
        <dbReference type="EMBL" id="UTV28910.1"/>
    </source>
</evidence>
<organism evidence="2 3">
    <name type="scientific">Photobacterium atrarenae</name>
    <dbReference type="NCBI Taxonomy" id="865757"/>
    <lineage>
        <taxon>Bacteria</taxon>
        <taxon>Pseudomonadati</taxon>
        <taxon>Pseudomonadota</taxon>
        <taxon>Gammaproteobacteria</taxon>
        <taxon>Vibrionales</taxon>
        <taxon>Vibrionaceae</taxon>
        <taxon>Photobacterium</taxon>
    </lineage>
</organism>
<gene>
    <name evidence="2" type="ORF">NNL38_06670</name>
</gene>
<protein>
    <submittedName>
        <fullName evidence="2">Porin family protein</fullName>
    </submittedName>
</protein>
<reference evidence="2" key="1">
    <citation type="submission" date="2022-07" db="EMBL/GenBank/DDBJ databases">
        <title>Genome sequencing of Photobacterium atrarenae GJH2-4.</title>
        <authorList>
            <person name="Park S.-J."/>
        </authorList>
    </citation>
    <scope>NUCLEOTIDE SEQUENCE</scope>
    <source>
        <strain evidence="2">GJH2-4</strain>
    </source>
</reference>
<feature type="signal peptide" evidence="1">
    <location>
        <begin position="1"/>
        <end position="23"/>
    </location>
</feature>
<dbReference type="EMBL" id="CP101508">
    <property type="protein sequence ID" value="UTV28910.1"/>
    <property type="molecule type" value="Genomic_DNA"/>
</dbReference>
<dbReference type="RefSeq" id="WP_255390233.1">
    <property type="nucleotide sequence ID" value="NZ_CP101508.1"/>
</dbReference>
<keyword evidence="1" id="KW-0732">Signal</keyword>
<dbReference type="Gene3D" id="2.40.160.20">
    <property type="match status" value="1"/>
</dbReference>
<dbReference type="SUPFAM" id="SSF56925">
    <property type="entry name" value="OMPA-like"/>
    <property type="match status" value="1"/>
</dbReference>
<accession>A0ABY5GHZ3</accession>
<proteinExistence type="predicted"/>
<keyword evidence="3" id="KW-1185">Reference proteome</keyword>
<name>A0ABY5GHZ3_9GAMM</name>
<feature type="chain" id="PRO_5045465013" evidence="1">
    <location>
        <begin position="24"/>
        <end position="200"/>
    </location>
</feature>
<evidence type="ECO:0000313" key="3">
    <source>
        <dbReference type="Proteomes" id="UP001057998"/>
    </source>
</evidence>